<dbReference type="EMBL" id="ABLOMU010000152">
    <property type="protein sequence ID" value="EKT4444015.1"/>
    <property type="molecule type" value="Genomic_DNA"/>
</dbReference>
<comment type="caution">
    <text evidence="2">The sequence shown here is derived from an EMBL/GenBank/DDBJ whole genome shotgun (WGS) entry which is preliminary data.</text>
</comment>
<feature type="non-terminal residue" evidence="2">
    <location>
        <position position="1"/>
    </location>
</feature>
<dbReference type="Pfam" id="PF00700">
    <property type="entry name" value="Flagellin_C"/>
    <property type="match status" value="1"/>
</dbReference>
<protein>
    <submittedName>
        <fullName evidence="2">Flagellin</fullName>
    </submittedName>
</protein>
<dbReference type="GO" id="GO:0009288">
    <property type="term" value="C:bacterial-type flagellum"/>
    <property type="evidence" value="ECO:0007669"/>
    <property type="project" value="InterPro"/>
</dbReference>
<evidence type="ECO:0000259" key="1">
    <source>
        <dbReference type="Pfam" id="PF00700"/>
    </source>
</evidence>
<accession>A0AAI9G2K9</accession>
<sequence length="30" mass="3221">LTRTQILQQAGTAMLAQANQVPQGVLSLLR</sequence>
<name>A0AAI9G2K9_STEMA</name>
<reference evidence="2" key="1">
    <citation type="submission" date="2022-07" db="EMBL/GenBank/DDBJ databases">
        <authorList>
            <consortium name="Clinical and Environmental Microbiology Branch: Whole genome sequencing antimicrobial resistance pathogens in the healthcare setting"/>
        </authorList>
    </citation>
    <scope>NUCLEOTIDE SEQUENCE</scope>
    <source>
        <strain evidence="2">Stenotrophomonas_maltophilia_2021CK-00905</strain>
    </source>
</reference>
<evidence type="ECO:0000313" key="2">
    <source>
        <dbReference type="EMBL" id="EKT4444015.1"/>
    </source>
</evidence>
<dbReference type="Proteomes" id="UP001214521">
    <property type="component" value="Unassembled WGS sequence"/>
</dbReference>
<keyword evidence="2" id="KW-0969">Cilium</keyword>
<dbReference type="InterPro" id="IPR046358">
    <property type="entry name" value="Flagellin_C"/>
</dbReference>
<keyword evidence="2" id="KW-0282">Flagellum</keyword>
<dbReference type="AlphaFoldDB" id="A0AAI9G2K9"/>
<gene>
    <name evidence="2" type="ORF">QEK83_004735</name>
</gene>
<organism evidence="2 3">
    <name type="scientific">Stenotrophomonas maltophilia</name>
    <name type="common">Pseudomonas maltophilia</name>
    <name type="synonym">Xanthomonas maltophilia</name>
    <dbReference type="NCBI Taxonomy" id="40324"/>
    <lineage>
        <taxon>Bacteria</taxon>
        <taxon>Pseudomonadati</taxon>
        <taxon>Pseudomonadota</taxon>
        <taxon>Gammaproteobacteria</taxon>
        <taxon>Lysobacterales</taxon>
        <taxon>Lysobacteraceae</taxon>
        <taxon>Stenotrophomonas</taxon>
        <taxon>Stenotrophomonas maltophilia group</taxon>
    </lineage>
</organism>
<feature type="domain" description="Flagellin C-terminal" evidence="1">
    <location>
        <begin position="1"/>
        <end position="29"/>
    </location>
</feature>
<keyword evidence="2" id="KW-0966">Cell projection</keyword>
<evidence type="ECO:0000313" key="3">
    <source>
        <dbReference type="Proteomes" id="UP001214521"/>
    </source>
</evidence>
<dbReference type="Gene3D" id="6.10.10.10">
    <property type="entry name" value="Flagellar export chaperone, C-terminal domain"/>
    <property type="match status" value="1"/>
</dbReference>
<dbReference type="SUPFAM" id="SSF64518">
    <property type="entry name" value="Phase 1 flagellin"/>
    <property type="match status" value="1"/>
</dbReference>
<dbReference type="InterPro" id="IPR042187">
    <property type="entry name" value="Flagellin_C_sub2"/>
</dbReference>
<proteinExistence type="predicted"/>
<dbReference type="RefSeq" id="WP_049453792.1">
    <property type="nucleotide sequence ID" value="NZ_CP133415.1"/>
</dbReference>